<keyword evidence="3" id="KW-1185">Reference proteome</keyword>
<evidence type="ECO:0000313" key="3">
    <source>
        <dbReference type="Proteomes" id="UP001530293"/>
    </source>
</evidence>
<sequence>MSLTEDYADDSDDEVVERSETKLDDDQRVGVEKDVQETNTAATLNASNLEQHNKKMGEGGGTPEFNNRSSEECDTETKTQVGAGIFFGLTGLFLGGPIFGVLTGTGAAIVASKDKGPAGEVARATGDFAVVTGSKVGEAAKEVNEKHGIIDKIKDAFTSAWGRWQQLDEEHKISERTKETMSDVTQKTVEFENKHHVMENILGGIQSGVNFLLVKLKDATGGESGADNDNSSGRT</sequence>
<name>A0ABD3M744_9STRA</name>
<evidence type="ECO:0000313" key="2">
    <source>
        <dbReference type="EMBL" id="KAL3758708.1"/>
    </source>
</evidence>
<feature type="compositionally biased region" description="Acidic residues" evidence="1">
    <location>
        <begin position="1"/>
        <end position="15"/>
    </location>
</feature>
<proteinExistence type="predicted"/>
<gene>
    <name evidence="2" type="ORF">ACHAWU_001435</name>
</gene>
<evidence type="ECO:0000256" key="1">
    <source>
        <dbReference type="SAM" id="MobiDB-lite"/>
    </source>
</evidence>
<organism evidence="2 3">
    <name type="scientific">Discostella pseudostelligera</name>
    <dbReference type="NCBI Taxonomy" id="259834"/>
    <lineage>
        <taxon>Eukaryota</taxon>
        <taxon>Sar</taxon>
        <taxon>Stramenopiles</taxon>
        <taxon>Ochrophyta</taxon>
        <taxon>Bacillariophyta</taxon>
        <taxon>Coscinodiscophyceae</taxon>
        <taxon>Thalassiosirophycidae</taxon>
        <taxon>Stephanodiscales</taxon>
        <taxon>Stephanodiscaceae</taxon>
        <taxon>Discostella</taxon>
    </lineage>
</organism>
<accession>A0ABD3M744</accession>
<dbReference type="AlphaFoldDB" id="A0ABD3M744"/>
<feature type="compositionally biased region" description="Polar residues" evidence="1">
    <location>
        <begin position="37"/>
        <end position="50"/>
    </location>
</feature>
<feature type="region of interest" description="Disordered" evidence="1">
    <location>
        <begin position="1"/>
        <end position="76"/>
    </location>
</feature>
<dbReference type="Proteomes" id="UP001530293">
    <property type="component" value="Unassembled WGS sequence"/>
</dbReference>
<comment type="caution">
    <text evidence="2">The sequence shown here is derived from an EMBL/GenBank/DDBJ whole genome shotgun (WGS) entry which is preliminary data.</text>
</comment>
<reference evidence="2 3" key="1">
    <citation type="submission" date="2024-10" db="EMBL/GenBank/DDBJ databases">
        <title>Updated reference genomes for cyclostephanoid diatoms.</title>
        <authorList>
            <person name="Roberts W.R."/>
            <person name="Alverson A.J."/>
        </authorList>
    </citation>
    <scope>NUCLEOTIDE SEQUENCE [LARGE SCALE GENOMIC DNA]</scope>
    <source>
        <strain evidence="2 3">AJA232-27</strain>
    </source>
</reference>
<dbReference type="EMBL" id="JALLBG020000226">
    <property type="protein sequence ID" value="KAL3758708.1"/>
    <property type="molecule type" value="Genomic_DNA"/>
</dbReference>
<feature type="compositionally biased region" description="Basic and acidic residues" evidence="1">
    <location>
        <begin position="16"/>
        <end position="36"/>
    </location>
</feature>
<protein>
    <submittedName>
        <fullName evidence="2">Uncharacterized protein</fullName>
    </submittedName>
</protein>